<keyword evidence="2" id="KW-1185">Reference proteome</keyword>
<dbReference type="KEGG" id="pact:CA264_03280"/>
<accession>A0A1X9YNY2</accession>
<dbReference type="STRING" id="709015.GCA_000472485_00650"/>
<name>A0A1X9YNY2_9BACT</name>
<reference evidence="2" key="1">
    <citation type="submission" date="2017-05" db="EMBL/GenBank/DDBJ databases">
        <authorList>
            <person name="Ray J."/>
            <person name="Price M."/>
            <person name="Deutschbauer A."/>
        </authorList>
    </citation>
    <scope>NUCLEOTIDE SEQUENCE [LARGE SCALE GENOMIC DNA]</scope>
    <source>
        <strain evidence="2">DSM 19842</strain>
    </source>
</reference>
<dbReference type="OrthoDB" id="852618at2"/>
<dbReference type="AlphaFoldDB" id="A0A1X9YNY2"/>
<proteinExistence type="predicted"/>
<evidence type="ECO:0000313" key="1">
    <source>
        <dbReference type="EMBL" id="ARS34541.1"/>
    </source>
</evidence>
<sequence>MEIQGKWTRDEEGYMSFETPELQRLYELVTDRYHQVYNRHLQEFDDEDEAYYKARSEGYEMLTDYKEINGAEEFATTYITPSHVAEVWYDLDAFTQKRIYDSGWLRIYTT</sequence>
<gene>
    <name evidence="1" type="ORF">CA264_03280</name>
</gene>
<dbReference type="RefSeq" id="WP_025604562.1">
    <property type="nucleotide sequence ID" value="NZ_CP021235.1"/>
</dbReference>
<evidence type="ECO:0000313" key="2">
    <source>
        <dbReference type="Proteomes" id="UP000266292"/>
    </source>
</evidence>
<protein>
    <submittedName>
        <fullName evidence="1">Uncharacterized protein</fullName>
    </submittedName>
</protein>
<dbReference type="EMBL" id="CP021235">
    <property type="protein sequence ID" value="ARS34541.1"/>
    <property type="molecule type" value="Genomic_DNA"/>
</dbReference>
<organism evidence="1 2">
    <name type="scientific">Pontibacter actiniarum</name>
    <dbReference type="NCBI Taxonomy" id="323450"/>
    <lineage>
        <taxon>Bacteria</taxon>
        <taxon>Pseudomonadati</taxon>
        <taxon>Bacteroidota</taxon>
        <taxon>Cytophagia</taxon>
        <taxon>Cytophagales</taxon>
        <taxon>Hymenobacteraceae</taxon>
        <taxon>Pontibacter</taxon>
    </lineage>
</organism>
<dbReference type="Proteomes" id="UP000266292">
    <property type="component" value="Chromosome"/>
</dbReference>